<dbReference type="Pfam" id="PF01272">
    <property type="entry name" value="GreA_GreB"/>
    <property type="match status" value="1"/>
</dbReference>
<evidence type="ECO:0000313" key="8">
    <source>
        <dbReference type="EMBL" id="SOE00932.1"/>
    </source>
</evidence>
<evidence type="ECO:0000256" key="5">
    <source>
        <dbReference type="SAM" id="MobiDB-lite"/>
    </source>
</evidence>
<evidence type="ECO:0000313" key="9">
    <source>
        <dbReference type="Proteomes" id="UP000219621"/>
    </source>
</evidence>
<keyword evidence="8" id="KW-0648">Protein biosynthesis</keyword>
<evidence type="ECO:0000259" key="6">
    <source>
        <dbReference type="Pfam" id="PF01272"/>
    </source>
</evidence>
<dbReference type="PIRSF" id="PIRSF006092">
    <property type="entry name" value="GreA_GreB"/>
    <property type="match status" value="1"/>
</dbReference>
<dbReference type="PANTHER" id="PTHR30437:SF6">
    <property type="entry name" value="TRANSCRIPTION ELONGATION FACTOR GREB"/>
    <property type="match status" value="1"/>
</dbReference>
<feature type="coiled-coil region" evidence="4">
    <location>
        <begin position="64"/>
        <end position="91"/>
    </location>
</feature>
<name>A0A286GZP0_9PROT</name>
<evidence type="ECO:0000259" key="7">
    <source>
        <dbReference type="Pfam" id="PF03449"/>
    </source>
</evidence>
<dbReference type="HAMAP" id="MF_00105">
    <property type="entry name" value="GreA_GreB"/>
    <property type="match status" value="1"/>
</dbReference>
<dbReference type="Pfam" id="PF03449">
    <property type="entry name" value="GreA_GreB_N"/>
    <property type="match status" value="1"/>
</dbReference>
<keyword evidence="9" id="KW-1185">Reference proteome</keyword>
<keyword evidence="2 4" id="KW-0238">DNA-binding</keyword>
<keyword evidence="4" id="KW-0175">Coiled coil</keyword>
<dbReference type="GO" id="GO:0070063">
    <property type="term" value="F:RNA polymerase binding"/>
    <property type="evidence" value="ECO:0007669"/>
    <property type="project" value="InterPro"/>
</dbReference>
<dbReference type="RefSeq" id="WP_097281428.1">
    <property type="nucleotide sequence ID" value="NZ_OCNJ01000015.1"/>
</dbReference>
<evidence type="ECO:0000256" key="3">
    <source>
        <dbReference type="ARBA" id="ARBA00023163"/>
    </source>
</evidence>
<dbReference type="InterPro" id="IPR028624">
    <property type="entry name" value="Tscrpt_elong_fac_GreA/B"/>
</dbReference>
<dbReference type="SUPFAM" id="SSF54534">
    <property type="entry name" value="FKBP-like"/>
    <property type="match status" value="1"/>
</dbReference>
<dbReference type="AlphaFoldDB" id="A0A286GZP0"/>
<keyword evidence="3 4" id="KW-0804">Transcription</keyword>
<evidence type="ECO:0000256" key="4">
    <source>
        <dbReference type="HAMAP-Rule" id="MF_00930"/>
    </source>
</evidence>
<dbReference type="EMBL" id="OCNJ01000015">
    <property type="protein sequence ID" value="SOE00932.1"/>
    <property type="molecule type" value="Genomic_DNA"/>
</dbReference>
<dbReference type="Proteomes" id="UP000219621">
    <property type="component" value="Unassembled WGS sequence"/>
</dbReference>
<sequence length="175" mass="19834">MADRDDDDDDDIPLPAGGKFYMTPKGHKTLVDELNHLWKERRPEVVRVVEWAASLGDRSENADYIEGKRELRRLDKRIRFLRKRLDNALVVDPSAQSDRSRVYFGATVTYVNSRDEERTVTIVGVDEADLNDGKINWLSPVARALLKAEVGDEVEVRTPGAVDVLEVLKISYPNA</sequence>
<dbReference type="PROSITE" id="PS00829">
    <property type="entry name" value="GREAB_1"/>
    <property type="match status" value="1"/>
</dbReference>
<feature type="compositionally biased region" description="Acidic residues" evidence="5">
    <location>
        <begin position="1"/>
        <end position="12"/>
    </location>
</feature>
<comment type="function">
    <text evidence="4">Necessary for efficient RNA polymerase transcription elongation past template-encoded arresting sites. The arresting sites in DNA have the property of trapping a certain fraction of elongating RNA polymerases that pass through, resulting in locked ternary complexes. Cleavage of the nascent transcript by cleavage factors such as GreA or GreB allows the resumption of elongation from the new 3'terminus. GreB releases sequences of up to 9 nucleotides in length.</text>
</comment>
<dbReference type="GO" id="GO:0003746">
    <property type="term" value="F:translation elongation factor activity"/>
    <property type="evidence" value="ECO:0007669"/>
    <property type="project" value="UniProtKB-KW"/>
</dbReference>
<organism evidence="8 9">
    <name type="scientific">Caenispirillum bisanense</name>
    <dbReference type="NCBI Taxonomy" id="414052"/>
    <lineage>
        <taxon>Bacteria</taxon>
        <taxon>Pseudomonadati</taxon>
        <taxon>Pseudomonadota</taxon>
        <taxon>Alphaproteobacteria</taxon>
        <taxon>Rhodospirillales</taxon>
        <taxon>Novispirillaceae</taxon>
        <taxon>Caenispirillum</taxon>
    </lineage>
</organism>
<dbReference type="InterPro" id="IPR006358">
    <property type="entry name" value="Tscrpt_elong_fac_GreB"/>
</dbReference>
<evidence type="ECO:0000256" key="2">
    <source>
        <dbReference type="ARBA" id="ARBA00023125"/>
    </source>
</evidence>
<dbReference type="InterPro" id="IPR022691">
    <property type="entry name" value="Tscrpt_elong_fac_GreA/B_N"/>
</dbReference>
<dbReference type="Gene3D" id="3.10.50.30">
    <property type="entry name" value="Transcription elongation factor, GreA/GreB, C-terminal domain"/>
    <property type="match status" value="1"/>
</dbReference>
<feature type="domain" description="Transcription elongation factor GreA/GreB C-terminal" evidence="6">
    <location>
        <begin position="100"/>
        <end position="172"/>
    </location>
</feature>
<gene>
    <name evidence="4" type="primary">greB</name>
    <name evidence="8" type="ORF">SAMN05421508_11515</name>
</gene>
<dbReference type="FunFam" id="3.10.50.30:FF:000001">
    <property type="entry name" value="Transcription elongation factor GreA"/>
    <property type="match status" value="1"/>
</dbReference>
<dbReference type="FunFam" id="1.10.287.180:FF:000001">
    <property type="entry name" value="Transcription elongation factor GreA"/>
    <property type="match status" value="1"/>
</dbReference>
<keyword evidence="8" id="KW-0251">Elongation factor</keyword>
<reference evidence="8 9" key="1">
    <citation type="submission" date="2017-09" db="EMBL/GenBank/DDBJ databases">
        <authorList>
            <person name="Ehlers B."/>
            <person name="Leendertz F.H."/>
        </authorList>
    </citation>
    <scope>NUCLEOTIDE SEQUENCE [LARGE SCALE GENOMIC DNA]</scope>
    <source>
        <strain evidence="8 9">USBA 140</strain>
    </source>
</reference>
<dbReference type="GO" id="GO:0032784">
    <property type="term" value="P:regulation of DNA-templated transcription elongation"/>
    <property type="evidence" value="ECO:0007669"/>
    <property type="project" value="UniProtKB-UniRule"/>
</dbReference>
<feature type="region of interest" description="Disordered" evidence="5">
    <location>
        <begin position="1"/>
        <end position="20"/>
    </location>
</feature>
<dbReference type="InterPro" id="IPR023459">
    <property type="entry name" value="Tscrpt_elong_fac_GreA/B_fam"/>
</dbReference>
<dbReference type="Gene3D" id="1.10.287.180">
    <property type="entry name" value="Transcription elongation factor, GreA/GreB, N-terminal domain"/>
    <property type="match status" value="1"/>
</dbReference>
<feature type="domain" description="Transcription elongation factor GreA/GreB N-terminal" evidence="7">
    <location>
        <begin position="21"/>
        <end position="89"/>
    </location>
</feature>
<proteinExistence type="inferred from homology"/>
<accession>A0A286GZP0</accession>
<protein>
    <recommendedName>
        <fullName evidence="4">Transcription elongation factor GreB</fullName>
    </recommendedName>
    <alternativeName>
        <fullName evidence="4">Transcript cleavage factor GreB</fullName>
    </alternativeName>
</protein>
<dbReference type="InterPro" id="IPR036805">
    <property type="entry name" value="Tscrpt_elong_fac_GreA/B_N_sf"/>
</dbReference>
<keyword evidence="1 4" id="KW-0805">Transcription regulation</keyword>
<dbReference type="InterPro" id="IPR001437">
    <property type="entry name" value="Tscrpt_elong_fac_GreA/B_C"/>
</dbReference>
<evidence type="ECO:0000256" key="1">
    <source>
        <dbReference type="ARBA" id="ARBA00023015"/>
    </source>
</evidence>
<dbReference type="NCBIfam" id="NF002506">
    <property type="entry name" value="PRK01885.1"/>
    <property type="match status" value="1"/>
</dbReference>
<comment type="similarity">
    <text evidence="4">Belongs to the GreA/GreB family. GreB subfamily.</text>
</comment>
<dbReference type="NCBIfam" id="TIGR01461">
    <property type="entry name" value="greB"/>
    <property type="match status" value="1"/>
</dbReference>
<dbReference type="GO" id="GO:0006354">
    <property type="term" value="P:DNA-templated transcription elongation"/>
    <property type="evidence" value="ECO:0007669"/>
    <property type="project" value="TreeGrafter"/>
</dbReference>
<dbReference type="SUPFAM" id="SSF46557">
    <property type="entry name" value="GreA transcript cleavage protein, N-terminal domain"/>
    <property type="match status" value="1"/>
</dbReference>
<dbReference type="HAMAP" id="MF_00930">
    <property type="entry name" value="GreB"/>
    <property type="match status" value="1"/>
</dbReference>
<dbReference type="OrthoDB" id="9808774at2"/>
<dbReference type="PANTHER" id="PTHR30437">
    <property type="entry name" value="TRANSCRIPTION ELONGATION FACTOR GREA"/>
    <property type="match status" value="1"/>
</dbReference>
<dbReference type="InterPro" id="IPR036953">
    <property type="entry name" value="GreA/GreB_C_sf"/>
</dbReference>
<dbReference type="GO" id="GO:0003677">
    <property type="term" value="F:DNA binding"/>
    <property type="evidence" value="ECO:0007669"/>
    <property type="project" value="UniProtKB-UniRule"/>
</dbReference>
<dbReference type="InterPro" id="IPR018151">
    <property type="entry name" value="TF_GreA/GreB_CS"/>
</dbReference>